<dbReference type="AlphaFoldDB" id="A0A2T9XWQ5"/>
<keyword evidence="2" id="KW-1133">Transmembrane helix</keyword>
<evidence type="ECO:0000313" key="3">
    <source>
        <dbReference type="EMBL" id="PVU84511.1"/>
    </source>
</evidence>
<keyword evidence="4" id="KW-1185">Reference proteome</keyword>
<keyword evidence="2" id="KW-0472">Membrane</keyword>
<feature type="region of interest" description="Disordered" evidence="1">
    <location>
        <begin position="114"/>
        <end position="139"/>
    </location>
</feature>
<dbReference type="OrthoDB" id="5736341at2759"/>
<feature type="compositionally biased region" description="Basic and acidic residues" evidence="1">
    <location>
        <begin position="40"/>
        <end position="57"/>
    </location>
</feature>
<organism evidence="3 4">
    <name type="scientific">Smittium megazygosporum</name>
    <dbReference type="NCBI Taxonomy" id="133381"/>
    <lineage>
        <taxon>Eukaryota</taxon>
        <taxon>Fungi</taxon>
        <taxon>Fungi incertae sedis</taxon>
        <taxon>Zoopagomycota</taxon>
        <taxon>Kickxellomycotina</taxon>
        <taxon>Harpellomycetes</taxon>
        <taxon>Harpellales</taxon>
        <taxon>Legeriomycetaceae</taxon>
        <taxon>Smittium</taxon>
    </lineage>
</organism>
<name>A0A2T9XWQ5_9FUNG</name>
<comment type="caution">
    <text evidence="3">The sequence shown here is derived from an EMBL/GenBank/DDBJ whole genome shotgun (WGS) entry which is preliminary data.</text>
</comment>
<reference evidence="3 4" key="1">
    <citation type="journal article" date="2018" name="MBio">
        <title>Comparative Genomics Reveals the Core Gene Toolbox for the Fungus-Insect Symbiosis.</title>
        <authorList>
            <person name="Wang Y."/>
            <person name="Stata M."/>
            <person name="Wang W."/>
            <person name="Stajich J.E."/>
            <person name="White M.M."/>
            <person name="Moncalvo J.M."/>
        </authorList>
    </citation>
    <scope>NUCLEOTIDE SEQUENCE [LARGE SCALE GENOMIC DNA]</scope>
    <source>
        <strain evidence="3 4">SC-DP-2</strain>
    </source>
</reference>
<evidence type="ECO:0000313" key="4">
    <source>
        <dbReference type="Proteomes" id="UP000245609"/>
    </source>
</evidence>
<accession>A0A2T9XWQ5</accession>
<feature type="transmembrane region" description="Helical" evidence="2">
    <location>
        <begin position="302"/>
        <end position="322"/>
    </location>
</feature>
<dbReference type="Proteomes" id="UP000245609">
    <property type="component" value="Unassembled WGS sequence"/>
</dbReference>
<sequence length="487" mass="55395">MENKQEQISEIEKASPSLSEDKNSVKSQKTKKNPRTSSKMSRESNDMGSNIDRKKSLLENKARKSMITEELYNKVNFSATSFQNEVNIAFKDDKMDFSSIPQFADLRLSQNILADNNSNSKPKNKNAKKNGNLKGLVSNQRAQLKNDRKMANNSSLMNSNNSTHKTPDNWEPHLKYSSVIELNRNKRIKTSDLMKQKYMNTKDIDNITQSYSKIYSFSQSNFDVNEYLNGTEKQSYMLDSRADNRLSQNSTNTGWFRRIWSRKTQNQNTRSNENSDFRNAKLDNSEDGSIIHRKKFYQRKKVLVFVSFIILVILFIGGFFLWPRVPTIIATDIALKGSQRAVFNDETKVYGMTMVARLQYSAISGSFYPQKIDNVSVELFSAVGTVSTQDKSKVIASGRVSGVTIKPLESKTFFVDVQIEYYADAPNDPTVYSLFKSCAPINSKFPEKYSRSSDNLILSAVSKVSMSGPKFYRQSTVVNTLSLVCPK</sequence>
<gene>
    <name evidence="3" type="ORF">BB560_007326</name>
</gene>
<evidence type="ECO:0000256" key="2">
    <source>
        <dbReference type="SAM" id="Phobius"/>
    </source>
</evidence>
<protein>
    <submittedName>
        <fullName evidence="3">Uncharacterized protein</fullName>
    </submittedName>
</protein>
<keyword evidence="2" id="KW-0812">Transmembrane</keyword>
<feature type="compositionally biased region" description="Basic and acidic residues" evidence="1">
    <location>
        <begin position="1"/>
        <end position="24"/>
    </location>
</feature>
<dbReference type="EMBL" id="MBFS01003914">
    <property type="protein sequence ID" value="PVU84511.1"/>
    <property type="molecule type" value="Genomic_DNA"/>
</dbReference>
<feature type="region of interest" description="Disordered" evidence="1">
    <location>
        <begin position="1"/>
        <end position="57"/>
    </location>
</feature>
<proteinExistence type="predicted"/>
<evidence type="ECO:0000256" key="1">
    <source>
        <dbReference type="SAM" id="MobiDB-lite"/>
    </source>
</evidence>